<organism evidence="3 4">
    <name type="scientific">Puccinia coronata f. sp. avenae</name>
    <dbReference type="NCBI Taxonomy" id="200324"/>
    <lineage>
        <taxon>Eukaryota</taxon>
        <taxon>Fungi</taxon>
        <taxon>Dikarya</taxon>
        <taxon>Basidiomycota</taxon>
        <taxon>Pucciniomycotina</taxon>
        <taxon>Pucciniomycetes</taxon>
        <taxon>Pucciniales</taxon>
        <taxon>Pucciniaceae</taxon>
        <taxon>Puccinia</taxon>
    </lineage>
</organism>
<dbReference type="EMBL" id="PGCI01000236">
    <property type="protein sequence ID" value="PLW32747.1"/>
    <property type="molecule type" value="Genomic_DNA"/>
</dbReference>
<name>A0A2N5U4S5_9BASI</name>
<evidence type="ECO:0000256" key="1">
    <source>
        <dbReference type="SAM" id="MobiDB-lite"/>
    </source>
</evidence>
<dbReference type="EMBL" id="PGCI01000779">
    <property type="protein sequence ID" value="PLW16159.1"/>
    <property type="molecule type" value="Genomic_DNA"/>
</dbReference>
<evidence type="ECO:0000313" key="3">
    <source>
        <dbReference type="EMBL" id="PLW32747.1"/>
    </source>
</evidence>
<feature type="compositionally biased region" description="Low complexity" evidence="1">
    <location>
        <begin position="24"/>
        <end position="45"/>
    </location>
</feature>
<feature type="region of interest" description="Disordered" evidence="1">
    <location>
        <begin position="1"/>
        <end position="56"/>
    </location>
</feature>
<dbReference type="AlphaFoldDB" id="A0A2N5U4S5"/>
<reference evidence="3 4" key="1">
    <citation type="submission" date="2017-11" db="EMBL/GenBank/DDBJ databases">
        <title>De novo assembly and phasing of dikaryotic genomes from two isolates of Puccinia coronata f. sp. avenae, the causal agent of oat crown rust.</title>
        <authorList>
            <person name="Miller M.E."/>
            <person name="Zhang Y."/>
            <person name="Omidvar V."/>
            <person name="Sperschneider J."/>
            <person name="Schwessinger B."/>
            <person name="Raley C."/>
            <person name="Palmer J.M."/>
            <person name="Garnica D."/>
            <person name="Upadhyaya N."/>
            <person name="Rathjen J."/>
            <person name="Taylor J.M."/>
            <person name="Park R.F."/>
            <person name="Dodds P.N."/>
            <person name="Hirsch C.D."/>
            <person name="Kianian S.F."/>
            <person name="Figueroa M."/>
        </authorList>
    </citation>
    <scope>NUCLEOTIDE SEQUENCE [LARGE SCALE GENOMIC DNA]</scope>
    <source>
        <strain evidence="3">12SD80</strain>
    </source>
</reference>
<sequence length="70" mass="6728">MGGCFASGTFGPPIPSGGLVKLTSPSPAGASRAARPPEAGGRASPKGGPASGRRGTCAKDLLIIGDDAHL</sequence>
<proteinExistence type="predicted"/>
<comment type="caution">
    <text evidence="3">The sequence shown here is derived from an EMBL/GenBank/DDBJ whole genome shotgun (WGS) entry which is preliminary data.</text>
</comment>
<protein>
    <submittedName>
        <fullName evidence="3">Uncharacterized protein</fullName>
    </submittedName>
</protein>
<gene>
    <name evidence="3" type="ORF">PCASD_12426</name>
    <name evidence="2" type="ORF">PCASD_15865</name>
</gene>
<evidence type="ECO:0000313" key="2">
    <source>
        <dbReference type="EMBL" id="PLW16159.1"/>
    </source>
</evidence>
<evidence type="ECO:0000313" key="4">
    <source>
        <dbReference type="Proteomes" id="UP000235392"/>
    </source>
</evidence>
<accession>A0A2N5U4S5</accession>
<dbReference type="Proteomes" id="UP000235392">
    <property type="component" value="Unassembled WGS sequence"/>
</dbReference>